<keyword evidence="2" id="KW-0472">Membrane</keyword>
<feature type="compositionally biased region" description="Low complexity" evidence="1">
    <location>
        <begin position="79"/>
        <end position="90"/>
    </location>
</feature>
<reference evidence="4" key="1">
    <citation type="submission" date="2014-06" db="EMBL/GenBank/DDBJ databases">
        <authorList>
            <person name="Winans N.J."/>
            <person name="Newell P.D."/>
            <person name="Douglas A.E."/>
        </authorList>
    </citation>
    <scope>NUCLEOTIDE SEQUENCE [LARGE SCALE GENOMIC DNA]</scope>
    <source>
        <strain evidence="4">DmL_052</strain>
    </source>
</reference>
<evidence type="ECO:0000313" key="3">
    <source>
        <dbReference type="EMBL" id="OUI78162.1"/>
    </source>
</evidence>
<evidence type="ECO:0000256" key="2">
    <source>
        <dbReference type="SAM" id="Phobius"/>
    </source>
</evidence>
<protein>
    <submittedName>
        <fullName evidence="3">Uncharacterized protein</fullName>
    </submittedName>
</protein>
<keyword evidence="2" id="KW-1133">Transmembrane helix</keyword>
<name>A0A251ZU22_9PROT</name>
<feature type="transmembrane region" description="Helical" evidence="2">
    <location>
        <begin position="12"/>
        <end position="36"/>
    </location>
</feature>
<dbReference type="AlphaFoldDB" id="A0A251ZU22"/>
<gene>
    <name evidence="3" type="ORF">HK18_08905</name>
</gene>
<keyword evidence="2" id="KW-0812">Transmembrane</keyword>
<sequence length="90" mass="10129">MPFLWSVKLTNIITFFVSFAQKYVTKLFVPLAMFLIGHRLASKNAKIKEQQHDLQNSNAAVALLKKMQETEAKAPSDKSSLLQSLSKGDF</sequence>
<evidence type="ECO:0000313" key="4">
    <source>
        <dbReference type="Proteomes" id="UP000194946"/>
    </source>
</evidence>
<proteinExistence type="predicted"/>
<accession>A0A251ZU22</accession>
<evidence type="ECO:0000256" key="1">
    <source>
        <dbReference type="SAM" id="MobiDB-lite"/>
    </source>
</evidence>
<dbReference type="EMBL" id="JOPB01000007">
    <property type="protein sequence ID" value="OUI78162.1"/>
    <property type="molecule type" value="Genomic_DNA"/>
</dbReference>
<organism evidence="3 4">
    <name type="scientific">Commensalibacter intestini</name>
    <dbReference type="NCBI Taxonomy" id="479936"/>
    <lineage>
        <taxon>Bacteria</taxon>
        <taxon>Pseudomonadati</taxon>
        <taxon>Pseudomonadota</taxon>
        <taxon>Alphaproteobacteria</taxon>
        <taxon>Acetobacterales</taxon>
        <taxon>Acetobacteraceae</taxon>
    </lineage>
</organism>
<dbReference type="Proteomes" id="UP000194946">
    <property type="component" value="Unassembled WGS sequence"/>
</dbReference>
<feature type="region of interest" description="Disordered" evidence="1">
    <location>
        <begin position="70"/>
        <end position="90"/>
    </location>
</feature>
<comment type="caution">
    <text evidence="3">The sequence shown here is derived from an EMBL/GenBank/DDBJ whole genome shotgun (WGS) entry which is preliminary data.</text>
</comment>
<keyword evidence="4" id="KW-1185">Reference proteome</keyword>